<name>A0A8J8MMU4_9FIRM</name>
<gene>
    <name evidence="8" type="ORF">HZI73_19605</name>
</gene>
<feature type="transmembrane region" description="Helical" evidence="6">
    <location>
        <begin position="163"/>
        <end position="188"/>
    </location>
</feature>
<evidence type="ECO:0000256" key="5">
    <source>
        <dbReference type="ARBA" id="ARBA00023136"/>
    </source>
</evidence>
<dbReference type="PANTHER" id="PTHR31272">
    <property type="entry name" value="CYTOCHROME C-TYPE BIOGENESIS PROTEIN HI_1454-RELATED"/>
    <property type="match status" value="1"/>
</dbReference>
<feature type="transmembrane region" description="Helical" evidence="6">
    <location>
        <begin position="132"/>
        <end position="157"/>
    </location>
</feature>
<comment type="subcellular location">
    <subcellularLocation>
        <location evidence="1">Membrane</location>
        <topology evidence="1">Multi-pass membrane protein</topology>
    </subcellularLocation>
</comment>
<feature type="transmembrane region" description="Helical" evidence="6">
    <location>
        <begin position="93"/>
        <end position="112"/>
    </location>
</feature>
<dbReference type="KEGG" id="vpy:HZI73_19605"/>
<evidence type="ECO:0000256" key="4">
    <source>
        <dbReference type="ARBA" id="ARBA00022989"/>
    </source>
</evidence>
<dbReference type="RefSeq" id="WP_212695061.1">
    <property type="nucleotide sequence ID" value="NZ_CP058649.1"/>
</dbReference>
<accession>A0A8J8MMU4</accession>
<reference evidence="8" key="1">
    <citation type="submission" date="2020-07" db="EMBL/GenBank/DDBJ databases">
        <title>Vallitalea pronyensis genome.</title>
        <authorList>
            <person name="Postec A."/>
        </authorList>
    </citation>
    <scope>NUCLEOTIDE SEQUENCE</scope>
    <source>
        <strain evidence="8">FatNI3</strain>
    </source>
</reference>
<dbReference type="EMBL" id="CP058649">
    <property type="protein sequence ID" value="QUI24366.1"/>
    <property type="molecule type" value="Genomic_DNA"/>
</dbReference>
<sequence length="234" mass="26253">MIGQELTYWMAFINGLASFFTPCVLPLLPLYFSYLAGTTIQDIAFQKDARRNMIINSFAFVIGLSILNIMLGFGAKAINTTLVQYEEVIRKVGGVLIMILGLYFIGLFKVPFLDRERKYHYKKFRPNVLSSLILGITFSVGWTPCNGPIVGTILFLASFEKDYLQAGGLMSIYSLGFAIPFLLSALLFGKFIHHYKKVFTHFNKIKWVAGILMIIMGIMLYTNSLSLLVIGGAK</sequence>
<evidence type="ECO:0000256" key="1">
    <source>
        <dbReference type="ARBA" id="ARBA00004141"/>
    </source>
</evidence>
<feature type="transmembrane region" description="Helical" evidence="6">
    <location>
        <begin position="6"/>
        <end position="32"/>
    </location>
</feature>
<comment type="similarity">
    <text evidence="2">Belongs to the DsbD family.</text>
</comment>
<dbReference type="GO" id="GO:0017004">
    <property type="term" value="P:cytochrome complex assembly"/>
    <property type="evidence" value="ECO:0007669"/>
    <property type="project" value="InterPro"/>
</dbReference>
<evidence type="ECO:0000256" key="6">
    <source>
        <dbReference type="SAM" id="Phobius"/>
    </source>
</evidence>
<dbReference type="Pfam" id="PF02683">
    <property type="entry name" value="DsbD_TM"/>
    <property type="match status" value="1"/>
</dbReference>
<dbReference type="AlphaFoldDB" id="A0A8J8MMU4"/>
<keyword evidence="5 6" id="KW-0472">Membrane</keyword>
<dbReference type="GO" id="GO:0016020">
    <property type="term" value="C:membrane"/>
    <property type="evidence" value="ECO:0007669"/>
    <property type="project" value="UniProtKB-SubCell"/>
</dbReference>
<feature type="domain" description="Cytochrome C biogenesis protein transmembrane" evidence="7">
    <location>
        <begin position="10"/>
        <end position="222"/>
    </location>
</feature>
<evidence type="ECO:0000256" key="3">
    <source>
        <dbReference type="ARBA" id="ARBA00022692"/>
    </source>
</evidence>
<feature type="transmembrane region" description="Helical" evidence="6">
    <location>
        <begin position="208"/>
        <end position="230"/>
    </location>
</feature>
<keyword evidence="9" id="KW-1185">Reference proteome</keyword>
<dbReference type="Proteomes" id="UP000683246">
    <property type="component" value="Chromosome"/>
</dbReference>
<organism evidence="8 9">
    <name type="scientific">Vallitalea pronyensis</name>
    <dbReference type="NCBI Taxonomy" id="1348613"/>
    <lineage>
        <taxon>Bacteria</taxon>
        <taxon>Bacillati</taxon>
        <taxon>Bacillota</taxon>
        <taxon>Clostridia</taxon>
        <taxon>Lachnospirales</taxon>
        <taxon>Vallitaleaceae</taxon>
        <taxon>Vallitalea</taxon>
    </lineage>
</organism>
<evidence type="ECO:0000313" key="8">
    <source>
        <dbReference type="EMBL" id="QUI24366.1"/>
    </source>
</evidence>
<keyword evidence="3 6" id="KW-0812">Transmembrane</keyword>
<proteinExistence type="inferred from homology"/>
<evidence type="ECO:0000259" key="7">
    <source>
        <dbReference type="Pfam" id="PF02683"/>
    </source>
</evidence>
<dbReference type="InterPro" id="IPR051790">
    <property type="entry name" value="Cytochrome_c-biogenesis_DsbD"/>
</dbReference>
<evidence type="ECO:0000313" key="9">
    <source>
        <dbReference type="Proteomes" id="UP000683246"/>
    </source>
</evidence>
<evidence type="ECO:0000256" key="2">
    <source>
        <dbReference type="ARBA" id="ARBA00006143"/>
    </source>
</evidence>
<feature type="transmembrane region" description="Helical" evidence="6">
    <location>
        <begin position="53"/>
        <end position="73"/>
    </location>
</feature>
<keyword evidence="4 6" id="KW-1133">Transmembrane helix</keyword>
<dbReference type="InterPro" id="IPR003834">
    <property type="entry name" value="Cyt_c_assmbl_TM_dom"/>
</dbReference>
<protein>
    <submittedName>
        <fullName evidence="8">Sulfite exporter TauE/SafE family protein</fullName>
    </submittedName>
</protein>
<dbReference type="PANTHER" id="PTHR31272:SF4">
    <property type="entry name" value="CYTOCHROME C-TYPE BIOGENESIS PROTEIN HI_1454-RELATED"/>
    <property type="match status" value="1"/>
</dbReference>